<dbReference type="InterPro" id="IPR019609">
    <property type="entry name" value="Variant_surf_glycoprt_trypan_C"/>
</dbReference>
<keyword evidence="8" id="KW-0812">Transmembrane</keyword>
<comment type="function">
    <text evidence="1">VSG forms a coat on the surface of the parasite. The trypanosome evades the immune response of the host by expressing a series of antigenically distinct VSGs from an estimated 1000 VSG genes.</text>
</comment>
<evidence type="ECO:0000256" key="7">
    <source>
        <dbReference type="ARBA" id="ARBA00023288"/>
    </source>
</evidence>
<sequence length="543" mass="59592">MSQLREEKSEKMRYSALHSCLWVMFLLLFHALNVDGNSKGAIQGAKWKPLCTLTADANKVYNRALKLQILITDYTKAATKLAVEAVAAAQKMQNAEAHAAAIGLVAEIREQLKSKQPEIARCYKVAVETPAFIGYTHGRIAEFLEIMGHNRGASNYGYLAQLSSPTSPATDAATAQLSSCKIKPHDITEGPEETEVLTKKGFVGMDHGTGLVDGVLTSSCNEHCVLTSATATALNSDTGPQEDIPFTNGYILKHQTNTARSSQLINSLSKQAKGLPNKGQNQQYVRLWDKYVQLEGCETSFKAGFSKPEAQTLKQSVAVLTALKNIIDNESGEYDLSKDGEQIKTVAEKLFKHGEDNYPEKLYKEAQAKTLRKTLMAGNTATSLTNLETPIDLQIAQMYYTQRKIDGFIAKLKEAEEQLSKDKLGDYGAAAAEHACNKLDGEQKCNTDKKCSYETASDGTNKCTYNASKAKANNVPVAPTQTESAKKTTKKCKGKKKDDCKSPDCKWEGETCKDFSFLVNTKSTLMAATFLSFFKIFHPLFPC</sequence>
<dbReference type="GeneID" id="3655954"/>
<dbReference type="RefSeq" id="XP_843647.1">
    <property type="nucleotide sequence ID" value="XM_838554.1"/>
</dbReference>
<feature type="transmembrane region" description="Helical" evidence="8">
    <location>
        <begin position="12"/>
        <end position="32"/>
    </location>
</feature>
<evidence type="ECO:0000259" key="10">
    <source>
        <dbReference type="Pfam" id="PF10659"/>
    </source>
</evidence>
<dbReference type="Pfam" id="PF10659">
    <property type="entry name" value="Trypan_glycop_C"/>
    <property type="match status" value="1"/>
</dbReference>
<evidence type="ECO:0000313" key="11">
    <source>
        <dbReference type="EMBL" id="AAX81088.1"/>
    </source>
</evidence>
<evidence type="ECO:0000256" key="4">
    <source>
        <dbReference type="ARBA" id="ARBA00022622"/>
    </source>
</evidence>
<comment type="subcellular location">
    <subcellularLocation>
        <location evidence="2">Cell membrane</location>
        <topology evidence="2">Lipid-anchor</topology>
        <topology evidence="2">GPI-anchor</topology>
    </subcellularLocation>
</comment>
<gene>
    <name evidence="12" type="primary">Tb03.6N20.300</name>
    <name evidence="11" type="ORF">Tb927.3.370</name>
</gene>
<dbReference type="InterPro" id="IPR001812">
    <property type="entry name" value="Trypano_VSG_A_N_dom"/>
</dbReference>
<evidence type="ECO:0000256" key="2">
    <source>
        <dbReference type="ARBA" id="ARBA00004609"/>
    </source>
</evidence>
<dbReference type="Gene3D" id="3.30.1680.40">
    <property type="match status" value="1"/>
</dbReference>
<dbReference type="AlphaFoldDB" id="Q57TR5"/>
<keyword evidence="4" id="KW-0336">GPI-anchor</keyword>
<name>Q57TR5_TRYB2</name>
<organism evidence="11 13">
    <name type="scientific">Trypanosoma brucei brucei (strain 927/4 GUTat10.1)</name>
    <dbReference type="NCBI Taxonomy" id="185431"/>
    <lineage>
        <taxon>Eukaryota</taxon>
        <taxon>Discoba</taxon>
        <taxon>Euglenozoa</taxon>
        <taxon>Kinetoplastea</taxon>
        <taxon>Metakinetoplastina</taxon>
        <taxon>Trypanosomatida</taxon>
        <taxon>Trypanosomatidae</taxon>
        <taxon>Trypanosoma</taxon>
    </lineage>
</organism>
<dbReference type="GO" id="GO:0020033">
    <property type="term" value="P:antigenic variation"/>
    <property type="evidence" value="ECO:0000304"/>
    <property type="project" value="GeneDB"/>
</dbReference>
<reference evidence="11" key="3">
    <citation type="submission" date="2005-04" db="EMBL/GenBank/DDBJ databases">
        <title>.</title>
        <authorList>
            <person name="Ghedin E."/>
            <person name="Blandin G."/>
            <person name="Bartholomeu D."/>
            <person name="Caler E."/>
            <person name="Haas B."/>
            <person name="Hannick L."/>
            <person name="Shallom J."/>
            <person name="Hou L."/>
            <person name="Djikeng A."/>
            <person name="Feldblyum T."/>
            <person name="Hostetler J."/>
            <person name="Johnson J."/>
            <person name="Jones K."/>
            <person name="Koo H.L."/>
            <person name="Larkin C."/>
            <person name="Pai G."/>
            <person name="Peterson J."/>
            <person name="Khalak H.G."/>
            <person name="Salzberg S."/>
            <person name="Simpson A.J."/>
            <person name="Tallon L."/>
            <person name="Van Aken S."/>
            <person name="Wanless D."/>
            <person name="White O."/>
            <person name="Wortman J."/>
            <person name="Fraser C.M."/>
            <person name="El-Sayed N.M.A."/>
        </authorList>
    </citation>
    <scope>NUCLEOTIDE SEQUENCE</scope>
    <source>
        <strain evidence="11">GUTat10.1</strain>
    </source>
</reference>
<accession>Q57TR5</accession>
<dbReference type="GO" id="GO:0098552">
    <property type="term" value="C:side of membrane"/>
    <property type="evidence" value="ECO:0007669"/>
    <property type="project" value="UniProtKB-KW"/>
</dbReference>
<evidence type="ECO:0000313" key="13">
    <source>
        <dbReference type="Proteomes" id="UP000008524"/>
    </source>
</evidence>
<reference evidence="12" key="4">
    <citation type="submission" date="2005-04" db="EMBL/GenBank/DDBJ databases">
        <title>Sequencing, closure, and annotation of Trypanosoma brucei chromosomes 2 through 8.</title>
        <authorList>
            <person name="Ghedin E."/>
            <person name="Blandin G."/>
            <person name="Bartholomeu D."/>
            <person name="Caler E."/>
            <person name="Haas B."/>
            <person name="Hannick L."/>
            <person name="Shallom J."/>
            <person name="Hou L."/>
            <person name="Djikeng A."/>
            <person name="Feldblyum T."/>
            <person name="Hostetler J."/>
            <person name="Johnson J."/>
            <person name="Jones K."/>
            <person name="Koo H.L."/>
            <person name="Larkin C."/>
            <person name="Pai G."/>
            <person name="Peterson J."/>
            <person name="Khalak H.G."/>
            <person name="Salzberg S."/>
            <person name="Simpson A.J."/>
            <person name="Tallon L."/>
            <person name="Van Aken S."/>
            <person name="Wanless D."/>
            <person name="White O."/>
            <person name="Wortman J."/>
            <person name="Fraser C.M."/>
            <person name="El-Sayed N.M.A."/>
        </authorList>
    </citation>
    <scope>NUCLEOTIDE SEQUENCE</scope>
    <source>
        <strain evidence="12">927/4 GUTat10.1</strain>
    </source>
</reference>
<feature type="domain" description="Trypanosome variant surface glycoprotein A-type N-terminal" evidence="9">
    <location>
        <begin position="23"/>
        <end position="401"/>
    </location>
</feature>
<evidence type="ECO:0000256" key="1">
    <source>
        <dbReference type="ARBA" id="ARBA00002523"/>
    </source>
</evidence>
<dbReference type="EMBL" id="AC159704">
    <property type="protein sequence ID" value="AAX81088.1"/>
    <property type="molecule type" value="Genomic_DNA"/>
</dbReference>
<feature type="domain" description="Trypanosome variant surface glycoprotein C-terminal" evidence="10">
    <location>
        <begin position="436"/>
        <end position="533"/>
    </location>
</feature>
<dbReference type="EMBL" id="CP000066">
    <property type="protein sequence ID" value="AAZ10088.1"/>
    <property type="molecule type" value="Genomic_DNA"/>
</dbReference>
<dbReference type="InParanoid" id="Q57TR5"/>
<evidence type="ECO:0000259" key="9">
    <source>
        <dbReference type="Pfam" id="PF00913"/>
    </source>
</evidence>
<dbReference type="Gene3D" id="1.10.470.10">
    <property type="entry name" value="Variant Surface Glycoprotein, subunit A, domain 2"/>
    <property type="match status" value="1"/>
</dbReference>
<reference evidence="12 13" key="2">
    <citation type="journal article" date="2005" name="Science">
        <title>The genome of the African trypanosome Trypanosoma brucei.</title>
        <authorList>
            <person name="Berriman M."/>
            <person name="Ghedin E."/>
            <person name="Hertz-Fowler C."/>
            <person name="Blandin G."/>
            <person name="Renauld H."/>
            <person name="Bartholomeu D.C."/>
            <person name="Lennard N.J."/>
            <person name="Caler E."/>
            <person name="Hamlin N.E."/>
            <person name="Haas B."/>
            <person name="Bohme U."/>
            <person name="Hannick L."/>
            <person name="Aslett M.A."/>
            <person name="Shallom J."/>
            <person name="Marcello L."/>
            <person name="Hou L."/>
            <person name="Wickstead B."/>
            <person name="Alsmark U.C."/>
            <person name="Arrowsmith C."/>
            <person name="Atkin R.J."/>
            <person name="Barron A.J."/>
            <person name="Bringaud F."/>
            <person name="Brooks K."/>
            <person name="Carrington M."/>
            <person name="Cherevach I."/>
            <person name="Chillingworth T.J."/>
            <person name="Churcher C."/>
            <person name="Clark L.N."/>
            <person name="Corton C.H."/>
            <person name="Cronin A."/>
            <person name="Davies R.M."/>
            <person name="Doggett J."/>
            <person name="Djikeng A."/>
            <person name="Feldblyum T."/>
            <person name="Field M.C."/>
            <person name="Fraser A."/>
            <person name="Goodhead I."/>
            <person name="Hance Z."/>
            <person name="Harper D."/>
            <person name="Harris B.R."/>
            <person name="Hauser H."/>
            <person name="Hostetler J."/>
            <person name="Ivens A."/>
            <person name="Jagels K."/>
            <person name="Johnson D."/>
            <person name="Johnson J."/>
            <person name="Jones K."/>
            <person name="Kerhornou A.X."/>
            <person name="Koo H."/>
            <person name="Larke N."/>
            <person name="Landfear S."/>
            <person name="Larkin C."/>
            <person name="Leech V."/>
            <person name="Line A."/>
            <person name="Lord A."/>
            <person name="Macleod A."/>
            <person name="Mooney P.J."/>
            <person name="Moule S."/>
            <person name="Martin D.M."/>
            <person name="Morgan G.W."/>
            <person name="Mungall K."/>
            <person name="Norbertczak H."/>
            <person name="Ormond D."/>
            <person name="Pai G."/>
            <person name="Peacock C.S."/>
            <person name="Peterson J."/>
            <person name="Quail M.A."/>
            <person name="Rabbinowitsch E."/>
            <person name="Rajandream M.A."/>
            <person name="Reitter C."/>
            <person name="Salzberg S.L."/>
            <person name="Sanders M."/>
            <person name="Schobel S."/>
            <person name="Sharp S."/>
            <person name="Simmonds M."/>
            <person name="Simpson A.J."/>
            <person name="Tallon L."/>
            <person name="Turner C.M."/>
            <person name="Tait A."/>
            <person name="Tivey A.R."/>
            <person name="Van Aken S."/>
            <person name="Walker D."/>
            <person name="Wanless D."/>
            <person name="Wang S."/>
            <person name="White B."/>
            <person name="White O."/>
            <person name="Whitehead S."/>
            <person name="Woodward J."/>
            <person name="Wortman J."/>
            <person name="Adams M.D."/>
            <person name="Embley T.M."/>
            <person name="Gull K."/>
            <person name="Ullu E."/>
            <person name="Barry J.D."/>
            <person name="Fairlamb A.H."/>
            <person name="Opperdoes F."/>
            <person name="Barrell B.G."/>
            <person name="Donelson J.E."/>
            <person name="Hall N."/>
            <person name="Fraser C.M."/>
            <person name="Melville S.E."/>
            <person name="El-Sayed N.M."/>
        </authorList>
    </citation>
    <scope>NUCLEOTIDE SEQUENCE [LARGE SCALE GENOMIC DNA]</scope>
    <source>
        <strain evidence="12 13">927/4 GUTat10.1</strain>
    </source>
</reference>
<protein>
    <submittedName>
        <fullName evidence="11">Variant surface glycoprotein (VSG, atypical), putative</fullName>
    </submittedName>
</protein>
<dbReference type="Proteomes" id="UP000008524">
    <property type="component" value="Chromosome 3"/>
</dbReference>
<keyword evidence="3" id="KW-1003">Cell membrane</keyword>
<dbReference type="GO" id="GO:0005886">
    <property type="term" value="C:plasma membrane"/>
    <property type="evidence" value="ECO:0007669"/>
    <property type="project" value="UniProtKB-SubCell"/>
</dbReference>
<accession>D6XCW1</accession>
<dbReference type="FunFam" id="3.90.150.10:FF:000001">
    <property type="entry name" value="Variant surface glycoprotein (VSG), putative"/>
    <property type="match status" value="1"/>
</dbReference>
<dbReference type="KEGG" id="tbr:Tb927.3.370"/>
<proteinExistence type="predicted"/>
<reference evidence="12" key="1">
    <citation type="journal article" date="2005" name="Science">
        <title>Comparative genomics of trypanosomatid parasitic protozoa.</title>
        <authorList>
            <person name="El-Sayed N.M."/>
            <person name="Myler P.J."/>
            <person name="Blandin G."/>
            <person name="Berriman M."/>
            <person name="Crabtree J."/>
            <person name="Aggarwal G."/>
            <person name="Caler E."/>
            <person name="Renauld H."/>
            <person name="Worthey E.A."/>
            <person name="Hertz-Fowler C."/>
            <person name="Ghedin E."/>
            <person name="Peacock C."/>
            <person name="Bartholomeu D.C."/>
            <person name="Haas B.J."/>
            <person name="Tran A.N."/>
            <person name="Wortman J.R."/>
            <person name="Alsmark U.C."/>
            <person name="Angiuoli S."/>
            <person name="Anupama A."/>
            <person name="Badger J."/>
            <person name="Bringaud F."/>
            <person name="Cadag E."/>
            <person name="Carlton J.M."/>
            <person name="Cerqueira G.C."/>
            <person name="Creasy T."/>
            <person name="Delcher A.L."/>
            <person name="Djikeng A."/>
            <person name="Embley T.M."/>
            <person name="Hauser C."/>
            <person name="Ivens A.C."/>
            <person name="Kummerfeld S.K."/>
            <person name="Pereira-Leal J.B."/>
            <person name="Nilsson D."/>
            <person name="Peterson J."/>
            <person name="Salzberg S.L."/>
            <person name="Shallom J."/>
            <person name="Silva J.C."/>
            <person name="Sundaram J."/>
            <person name="Westenberger S."/>
            <person name="White O."/>
            <person name="Melville S.E."/>
            <person name="Donelson J.E."/>
            <person name="Andersson B."/>
            <person name="Stuart K.D."/>
            <person name="Hall N."/>
        </authorList>
    </citation>
    <scope>NUCLEOTIDE SEQUENCE</scope>
    <source>
        <strain evidence="12">927/4 GUTat10.1</strain>
    </source>
</reference>
<evidence type="ECO:0000256" key="6">
    <source>
        <dbReference type="ARBA" id="ARBA00023180"/>
    </source>
</evidence>
<dbReference type="SUPFAM" id="SSF58087">
    <property type="entry name" value="Variant surface glycoprotein (N-terminal domain)"/>
    <property type="match status" value="1"/>
</dbReference>
<keyword evidence="8" id="KW-1133">Transmembrane helix</keyword>
<dbReference type="Pfam" id="PF00913">
    <property type="entry name" value="Trypan_glycop"/>
    <property type="match status" value="1"/>
</dbReference>
<keyword evidence="5 8" id="KW-0472">Membrane</keyword>
<keyword evidence="6" id="KW-0325">Glycoprotein</keyword>
<dbReference type="Gene3D" id="3.90.150.10">
    <property type="entry name" value="Variant Surface Glycoprotein, subunit A domain 1"/>
    <property type="match status" value="1"/>
</dbReference>
<dbReference type="Gene3D" id="3.30.1680.30">
    <property type="match status" value="1"/>
</dbReference>
<evidence type="ECO:0000313" key="12">
    <source>
        <dbReference type="EMBL" id="AAZ10088.1"/>
    </source>
</evidence>
<dbReference type="VEuPathDB" id="TriTrypDB:Tb927.3.370"/>
<evidence type="ECO:0000256" key="5">
    <source>
        <dbReference type="ARBA" id="ARBA00023136"/>
    </source>
</evidence>
<keyword evidence="7" id="KW-0449">Lipoprotein</keyword>
<evidence type="ECO:0000256" key="8">
    <source>
        <dbReference type="SAM" id="Phobius"/>
    </source>
</evidence>
<dbReference type="PaxDb" id="5691-AAZ10088"/>
<keyword evidence="13" id="KW-1185">Reference proteome</keyword>
<evidence type="ECO:0000256" key="3">
    <source>
        <dbReference type="ARBA" id="ARBA00022475"/>
    </source>
</evidence>